<keyword evidence="4" id="KW-1185">Reference proteome</keyword>
<sequence length="411" mass="44463">MSYFFFAVLLAGLLPALWLALAPPPASRQGQIPAMVVGLLAGGLVGQLYPGGQLPLLALHGYRLLLPLLFLLVLPAGRWGRTGFTFAFALMSGLLFIRDPNIQNFTATAVINSALLLNAGAVLAGVLMTALLALSSARLINQLPQWRRALLWLLFLLYALPLSGELLLSLIKLGVLPLQTVLLSYIARVTSLQTLLPFAALTGLAALGAVGLWQWLRPLKAALQTAEAGNPQRKASAQYLLARRWHLAHLLLVVLTLQPGLYWHLVASRPPQLSAATEVHIAADGKVHIPVSAIRDGNLHRFAWVAPDGKVVRFIVINRYPQQLKFGVAFDACLLCGDQGYIQEGNQIICVACGVHIFIPSIGKPGGCNPVPLEAWQLAGDGEKQELLISRQELENGTAYFSAAVEQQEHH</sequence>
<feature type="domain" description="Membrane iron-sulfur containing protein FtrD-like" evidence="2">
    <location>
        <begin position="294"/>
        <end position="401"/>
    </location>
</feature>
<dbReference type="AlphaFoldDB" id="A0A841GII3"/>
<evidence type="ECO:0000259" key="2">
    <source>
        <dbReference type="Pfam" id="PF10080"/>
    </source>
</evidence>
<feature type="transmembrane region" description="Helical" evidence="1">
    <location>
        <begin position="247"/>
        <end position="265"/>
    </location>
</feature>
<dbReference type="EMBL" id="JACHGR010000008">
    <property type="protein sequence ID" value="MBB6056486.1"/>
    <property type="molecule type" value="Genomic_DNA"/>
</dbReference>
<name>A0A841GII3_9GAMM</name>
<dbReference type="Pfam" id="PF10080">
    <property type="entry name" value="FtrD-like"/>
    <property type="match status" value="1"/>
</dbReference>
<organism evidence="3 4">
    <name type="scientific">Tolumonas osonensis</name>
    <dbReference type="NCBI Taxonomy" id="675874"/>
    <lineage>
        <taxon>Bacteria</taxon>
        <taxon>Pseudomonadati</taxon>
        <taxon>Pseudomonadota</taxon>
        <taxon>Gammaproteobacteria</taxon>
        <taxon>Aeromonadales</taxon>
        <taxon>Aeromonadaceae</taxon>
        <taxon>Tolumonas</taxon>
    </lineage>
</organism>
<keyword evidence="1" id="KW-0812">Transmembrane</keyword>
<dbReference type="InterPro" id="IPR018758">
    <property type="entry name" value="FtrD-like"/>
</dbReference>
<reference evidence="3 4" key="1">
    <citation type="submission" date="2020-08" db="EMBL/GenBank/DDBJ databases">
        <title>Genomic Encyclopedia of Type Strains, Phase IV (KMG-IV): sequencing the most valuable type-strain genomes for metagenomic binning, comparative biology and taxonomic classification.</title>
        <authorList>
            <person name="Goeker M."/>
        </authorList>
    </citation>
    <scope>NUCLEOTIDE SEQUENCE [LARGE SCALE GENOMIC DNA]</scope>
    <source>
        <strain evidence="3 4">DSM 22975</strain>
    </source>
</reference>
<accession>A0A841GII3</accession>
<feature type="transmembrane region" description="Helical" evidence="1">
    <location>
        <begin position="54"/>
        <end position="74"/>
    </location>
</feature>
<dbReference type="Proteomes" id="UP000585721">
    <property type="component" value="Unassembled WGS sequence"/>
</dbReference>
<comment type="caution">
    <text evidence="3">The sequence shown here is derived from an EMBL/GenBank/DDBJ whole genome shotgun (WGS) entry which is preliminary data.</text>
</comment>
<proteinExistence type="predicted"/>
<feature type="transmembrane region" description="Helical" evidence="1">
    <location>
        <begin position="195"/>
        <end position="216"/>
    </location>
</feature>
<keyword evidence="1" id="KW-0472">Membrane</keyword>
<protein>
    <submittedName>
        <fullName evidence="3">Putative membrane protein</fullName>
    </submittedName>
</protein>
<evidence type="ECO:0000313" key="4">
    <source>
        <dbReference type="Proteomes" id="UP000585721"/>
    </source>
</evidence>
<keyword evidence="1" id="KW-1133">Transmembrane helix</keyword>
<dbReference type="RefSeq" id="WP_188027216.1">
    <property type="nucleotide sequence ID" value="NZ_JACHGR010000008.1"/>
</dbReference>
<feature type="transmembrane region" description="Helical" evidence="1">
    <location>
        <begin position="149"/>
        <end position="175"/>
    </location>
</feature>
<feature type="transmembrane region" description="Helical" evidence="1">
    <location>
        <begin position="109"/>
        <end position="137"/>
    </location>
</feature>
<gene>
    <name evidence="3" type="ORF">HNR75_002424</name>
</gene>
<evidence type="ECO:0000313" key="3">
    <source>
        <dbReference type="EMBL" id="MBB6056486.1"/>
    </source>
</evidence>
<evidence type="ECO:0000256" key="1">
    <source>
        <dbReference type="SAM" id="Phobius"/>
    </source>
</evidence>